<dbReference type="SMART" id="SM00406">
    <property type="entry name" value="IGv"/>
    <property type="match status" value="1"/>
</dbReference>
<keyword evidence="6" id="KW-1185">Reference proteome</keyword>
<dbReference type="InterPro" id="IPR013106">
    <property type="entry name" value="Ig_V-set"/>
</dbReference>
<dbReference type="OrthoDB" id="9360647at2759"/>
<dbReference type="InterPro" id="IPR013783">
    <property type="entry name" value="Ig-like_fold"/>
</dbReference>
<dbReference type="PROSITE" id="PS50835">
    <property type="entry name" value="IG_LIKE"/>
    <property type="match status" value="1"/>
</dbReference>
<dbReference type="SUPFAM" id="SSF48726">
    <property type="entry name" value="Immunoglobulin"/>
    <property type="match status" value="1"/>
</dbReference>
<dbReference type="PANTHER" id="PTHR23266">
    <property type="entry name" value="IMMUNOGLOBULIN HEAVY CHAIN"/>
    <property type="match status" value="1"/>
</dbReference>
<proteinExistence type="predicted"/>
<dbReference type="InterPro" id="IPR036179">
    <property type="entry name" value="Ig-like_dom_sf"/>
</dbReference>
<evidence type="ECO:0000256" key="3">
    <source>
        <dbReference type="ARBA" id="ARBA00043265"/>
    </source>
</evidence>
<keyword evidence="2" id="KW-1064">Adaptive immunity</keyword>
<dbReference type="GO" id="GO:0005576">
    <property type="term" value="C:extracellular region"/>
    <property type="evidence" value="ECO:0007669"/>
    <property type="project" value="UniProtKB-ARBA"/>
</dbReference>
<evidence type="ECO:0000256" key="1">
    <source>
        <dbReference type="ARBA" id="ARBA00022859"/>
    </source>
</evidence>
<sequence length="114" mass="13041">TYNSLLCNFLPLGVTYNVLLRQSSPESQVYGEPVIISCEASEYEFTGFLLAWLKQVPGRQFVYIGDIDPTNSETRIPDSFSVRFQLQTNNTKNTGYMKIKNVEYEDAAVYYCAR</sequence>
<dbReference type="EMBL" id="WNTK01004138">
    <property type="protein sequence ID" value="KAG9464635.1"/>
    <property type="molecule type" value="Genomic_DNA"/>
</dbReference>
<dbReference type="InterPro" id="IPR050199">
    <property type="entry name" value="IgHV"/>
</dbReference>
<feature type="domain" description="Ig-like" evidence="4">
    <location>
        <begin position="11"/>
        <end position="114"/>
    </location>
</feature>
<comment type="caution">
    <text evidence="5">The sequence shown here is derived from an EMBL/GenBank/DDBJ whole genome shotgun (WGS) entry which is preliminary data.</text>
</comment>
<gene>
    <name evidence="5" type="ORF">GDO78_019638</name>
</gene>
<dbReference type="GO" id="GO:0002250">
    <property type="term" value="P:adaptive immune response"/>
    <property type="evidence" value="ECO:0007669"/>
    <property type="project" value="UniProtKB-KW"/>
</dbReference>
<dbReference type="Proteomes" id="UP000770717">
    <property type="component" value="Unassembled WGS sequence"/>
</dbReference>
<feature type="non-terminal residue" evidence="5">
    <location>
        <position position="1"/>
    </location>
</feature>
<evidence type="ECO:0000256" key="2">
    <source>
        <dbReference type="ARBA" id="ARBA00023130"/>
    </source>
</evidence>
<dbReference type="Gene3D" id="2.60.40.10">
    <property type="entry name" value="Immunoglobulins"/>
    <property type="match status" value="1"/>
</dbReference>
<name>A0A8J6E671_ELECQ</name>
<protein>
    <recommendedName>
        <fullName evidence="4">Ig-like domain-containing protein</fullName>
    </recommendedName>
</protein>
<evidence type="ECO:0000313" key="6">
    <source>
        <dbReference type="Proteomes" id="UP000770717"/>
    </source>
</evidence>
<dbReference type="GO" id="GO:0019814">
    <property type="term" value="C:immunoglobulin complex"/>
    <property type="evidence" value="ECO:0007669"/>
    <property type="project" value="UniProtKB-KW"/>
</dbReference>
<keyword evidence="1" id="KW-0391">Immunity</keyword>
<dbReference type="AlphaFoldDB" id="A0A8J6E671"/>
<accession>A0A8J6E671</accession>
<feature type="non-terminal residue" evidence="5">
    <location>
        <position position="114"/>
    </location>
</feature>
<reference evidence="5" key="1">
    <citation type="thesis" date="2020" institute="ProQuest LLC" country="789 East Eisenhower Parkway, Ann Arbor, MI, USA">
        <title>Comparative Genomics and Chromosome Evolution.</title>
        <authorList>
            <person name="Mudd A.B."/>
        </authorList>
    </citation>
    <scope>NUCLEOTIDE SEQUENCE</scope>
    <source>
        <strain evidence="5">HN-11 Male</strain>
        <tissue evidence="5">Kidney and liver</tissue>
    </source>
</reference>
<evidence type="ECO:0000313" key="5">
    <source>
        <dbReference type="EMBL" id="KAG9464635.1"/>
    </source>
</evidence>
<evidence type="ECO:0000259" key="4">
    <source>
        <dbReference type="PROSITE" id="PS50835"/>
    </source>
</evidence>
<dbReference type="InterPro" id="IPR007110">
    <property type="entry name" value="Ig-like_dom"/>
</dbReference>
<keyword evidence="3" id="KW-1280">Immunoglobulin</keyword>
<organism evidence="5 6">
    <name type="scientific">Eleutherodactylus coqui</name>
    <name type="common">Puerto Rican coqui</name>
    <dbReference type="NCBI Taxonomy" id="57060"/>
    <lineage>
        <taxon>Eukaryota</taxon>
        <taxon>Metazoa</taxon>
        <taxon>Chordata</taxon>
        <taxon>Craniata</taxon>
        <taxon>Vertebrata</taxon>
        <taxon>Euteleostomi</taxon>
        <taxon>Amphibia</taxon>
        <taxon>Batrachia</taxon>
        <taxon>Anura</taxon>
        <taxon>Neobatrachia</taxon>
        <taxon>Hyloidea</taxon>
        <taxon>Eleutherodactylidae</taxon>
        <taxon>Eleutherodactylinae</taxon>
        <taxon>Eleutherodactylus</taxon>
        <taxon>Eleutherodactylus</taxon>
    </lineage>
</organism>
<dbReference type="Pfam" id="PF07686">
    <property type="entry name" value="V-set"/>
    <property type="match status" value="1"/>
</dbReference>